<reference evidence="1" key="1">
    <citation type="submission" date="2023-10" db="EMBL/GenBank/DDBJ databases">
        <authorList>
            <person name="Domelevo Entfellner J.-B."/>
        </authorList>
    </citation>
    <scope>NUCLEOTIDE SEQUENCE</scope>
</reference>
<accession>A0AA86S422</accession>
<proteinExistence type="predicted"/>
<protein>
    <submittedName>
        <fullName evidence="1">Uncharacterized protein</fullName>
    </submittedName>
</protein>
<dbReference type="EMBL" id="OY731400">
    <property type="protein sequence ID" value="CAJ1938614.1"/>
    <property type="molecule type" value="Genomic_DNA"/>
</dbReference>
<dbReference type="AlphaFoldDB" id="A0AA86S422"/>
<evidence type="ECO:0000313" key="1">
    <source>
        <dbReference type="EMBL" id="CAJ1938614.1"/>
    </source>
</evidence>
<evidence type="ECO:0000313" key="2">
    <source>
        <dbReference type="Proteomes" id="UP001189624"/>
    </source>
</evidence>
<dbReference type="Gramene" id="rna-AYBTSS11_LOCUS8675">
    <property type="protein sequence ID" value="CAJ1938614.1"/>
    <property type="gene ID" value="gene-AYBTSS11_LOCUS8675"/>
</dbReference>
<keyword evidence="2" id="KW-1185">Reference proteome</keyword>
<sequence length="59" mass="6656">MALPLFKGESEVNYRESTKITVPNHENGGKARSSLGIRAYRIQRCLSRGRPRLAKGDLR</sequence>
<organism evidence="1 2">
    <name type="scientific">Sphenostylis stenocarpa</name>
    <dbReference type="NCBI Taxonomy" id="92480"/>
    <lineage>
        <taxon>Eukaryota</taxon>
        <taxon>Viridiplantae</taxon>
        <taxon>Streptophyta</taxon>
        <taxon>Embryophyta</taxon>
        <taxon>Tracheophyta</taxon>
        <taxon>Spermatophyta</taxon>
        <taxon>Magnoliopsida</taxon>
        <taxon>eudicotyledons</taxon>
        <taxon>Gunneridae</taxon>
        <taxon>Pentapetalae</taxon>
        <taxon>rosids</taxon>
        <taxon>fabids</taxon>
        <taxon>Fabales</taxon>
        <taxon>Fabaceae</taxon>
        <taxon>Papilionoideae</taxon>
        <taxon>50 kb inversion clade</taxon>
        <taxon>NPAAA clade</taxon>
        <taxon>indigoferoid/millettioid clade</taxon>
        <taxon>Phaseoleae</taxon>
        <taxon>Sphenostylis</taxon>
    </lineage>
</organism>
<dbReference type="Proteomes" id="UP001189624">
    <property type="component" value="Chromosome 3"/>
</dbReference>
<name>A0AA86S422_9FABA</name>
<gene>
    <name evidence="1" type="ORF">AYBTSS11_LOCUS8675</name>
</gene>